<protein>
    <submittedName>
        <fullName evidence="2">Tetratricopeptide repeat protein</fullName>
    </submittedName>
</protein>
<dbReference type="Gene3D" id="1.25.40.10">
    <property type="entry name" value="Tetratricopeptide repeat domain"/>
    <property type="match status" value="2"/>
</dbReference>
<dbReference type="RefSeq" id="WP_094020544.1">
    <property type="nucleotide sequence ID" value="NZ_FXYF01000004.1"/>
</dbReference>
<evidence type="ECO:0000313" key="2">
    <source>
        <dbReference type="EMBL" id="SMX38747.1"/>
    </source>
</evidence>
<dbReference type="SUPFAM" id="SSF48452">
    <property type="entry name" value="TPR-like"/>
    <property type="match status" value="2"/>
</dbReference>
<dbReference type="InterPro" id="IPR011990">
    <property type="entry name" value="TPR-like_helical_dom_sf"/>
</dbReference>
<sequence>MTTHFDLGRHSRPVTTSSEAAQAAFDRGLVWLYGYNHEAAAKAFDEAIAADPGCGAAHWGLAYAIGPNYNRSWEFFDAEERQSALDRAHAAIAAAQALKDSLTEVETDLVEALAERYPDDPGIEDFGPWNDAFAESMRRVYAAHPDDLDVITVFAEALMNRTPWLLWDLKAGGPREGASTLEAQAALERAFAELPGAWDHPGLLHMYIHLMEMSPTPEKALRHGDRLTDLVPDSGHLVHMATHIDVLCGDYQAVVARNHAAAEIDRKYEAVAGAQNFYTVYRIHNVHFEAYGAMFLGQPEVALAAAARLTEMMPEEVVRFMPELFESFYGKKIHVMVRFGMWEQILAEPFPGDPELYRYTYPAMYQARAIALANLGRHEEAMAEREKAVAARKAVPDDWFVFNNPAADVLLVGEAMMDGEVAFKSGRVEEGLDHLRRSVQLDDDLLYDEPWGWMQPTRHALGALLMDAQNFDEAEAVYRADLGLDDTLSRPCQHPRNVWSLHGLHECLVRRGELVEARHIRLQLDQTTARATVPVRASCYCRGKVRAA</sequence>
<keyword evidence="3" id="KW-1185">Reference proteome</keyword>
<evidence type="ECO:0000256" key="1">
    <source>
        <dbReference type="PROSITE-ProRule" id="PRU00339"/>
    </source>
</evidence>
<dbReference type="EMBL" id="FXYF01000004">
    <property type="protein sequence ID" value="SMX38747.1"/>
    <property type="molecule type" value="Genomic_DNA"/>
</dbReference>
<dbReference type="OrthoDB" id="9778494at2"/>
<dbReference type="PROSITE" id="PS50005">
    <property type="entry name" value="TPR"/>
    <property type="match status" value="1"/>
</dbReference>
<reference evidence="2 3" key="1">
    <citation type="submission" date="2017-05" db="EMBL/GenBank/DDBJ databases">
        <authorList>
            <person name="Song R."/>
            <person name="Chenine A.L."/>
            <person name="Ruprecht R.M."/>
        </authorList>
    </citation>
    <scope>NUCLEOTIDE SEQUENCE [LARGE SCALE GENOMIC DNA]</scope>
    <source>
        <strain evidence="2 3">CECT 8898</strain>
    </source>
</reference>
<dbReference type="PANTHER" id="PTHR45588">
    <property type="entry name" value="TPR DOMAIN-CONTAINING PROTEIN"/>
    <property type="match status" value="1"/>
</dbReference>
<gene>
    <name evidence="2" type="ORF">MAA8898_01699</name>
</gene>
<name>A0A238K8C4_9RHOB</name>
<evidence type="ECO:0000313" key="3">
    <source>
        <dbReference type="Proteomes" id="UP000207598"/>
    </source>
</evidence>
<proteinExistence type="predicted"/>
<dbReference type="AlphaFoldDB" id="A0A238K8C4"/>
<dbReference type="InterPro" id="IPR019734">
    <property type="entry name" value="TPR_rpt"/>
</dbReference>
<dbReference type="Proteomes" id="UP000207598">
    <property type="component" value="Unassembled WGS sequence"/>
</dbReference>
<accession>A0A238K8C4</accession>
<keyword evidence="1" id="KW-0802">TPR repeat</keyword>
<feature type="repeat" description="TPR" evidence="1">
    <location>
        <begin position="21"/>
        <end position="54"/>
    </location>
</feature>
<dbReference type="PANTHER" id="PTHR45588:SF1">
    <property type="entry name" value="WW DOMAIN-CONTAINING PROTEIN"/>
    <property type="match status" value="1"/>
</dbReference>
<organism evidence="2 3">
    <name type="scientific">Maliponia aquimaris</name>
    <dbReference type="NCBI Taxonomy" id="1673631"/>
    <lineage>
        <taxon>Bacteria</taxon>
        <taxon>Pseudomonadati</taxon>
        <taxon>Pseudomonadota</taxon>
        <taxon>Alphaproteobacteria</taxon>
        <taxon>Rhodobacterales</taxon>
        <taxon>Paracoccaceae</taxon>
        <taxon>Maliponia</taxon>
    </lineage>
</organism>